<dbReference type="InterPro" id="IPR036465">
    <property type="entry name" value="vWFA_dom_sf"/>
</dbReference>
<dbReference type="Gene3D" id="1.10.1600.10">
    <property type="match status" value="1"/>
</dbReference>
<keyword evidence="7" id="KW-0238">DNA-binding</keyword>
<dbReference type="Pfam" id="PF02735">
    <property type="entry name" value="Ku"/>
    <property type="match status" value="1"/>
</dbReference>
<feature type="domain" description="Ku" evidence="11">
    <location>
        <begin position="272"/>
        <end position="408"/>
    </location>
</feature>
<dbReference type="GO" id="GO:0003690">
    <property type="term" value="F:double-stranded DNA binding"/>
    <property type="evidence" value="ECO:0007669"/>
    <property type="project" value="TreeGrafter"/>
</dbReference>
<dbReference type="InterPro" id="IPR016194">
    <property type="entry name" value="SPOC-like_C_dom_sf"/>
</dbReference>
<dbReference type="AlphaFoldDB" id="A0A6J1R8B2"/>
<evidence type="ECO:0000313" key="13">
    <source>
        <dbReference type="RefSeq" id="XP_024889176.1"/>
    </source>
</evidence>
<dbReference type="RefSeq" id="XP_024889176.1">
    <property type="nucleotide sequence ID" value="XM_025033408.1"/>
</dbReference>
<dbReference type="GO" id="GO:0000723">
    <property type="term" value="P:telomere maintenance"/>
    <property type="evidence" value="ECO:0007669"/>
    <property type="project" value="TreeGrafter"/>
</dbReference>
<evidence type="ECO:0000256" key="1">
    <source>
        <dbReference type="ARBA" id="ARBA00004123"/>
    </source>
</evidence>
<evidence type="ECO:0000256" key="8">
    <source>
        <dbReference type="ARBA" id="ARBA00023172"/>
    </source>
</evidence>
<dbReference type="Proteomes" id="UP000504618">
    <property type="component" value="Unplaced"/>
</dbReference>
<evidence type="ECO:0000256" key="3">
    <source>
        <dbReference type="ARBA" id="ARBA00022763"/>
    </source>
</evidence>
<dbReference type="PANTHER" id="PTHR12604:SF4">
    <property type="entry name" value="X-RAY REPAIR CROSS-COMPLEMENTING PROTEIN 5"/>
    <property type="match status" value="1"/>
</dbReference>
<evidence type="ECO:0000256" key="2">
    <source>
        <dbReference type="ARBA" id="ARBA00022741"/>
    </source>
</evidence>
<dbReference type="Gene3D" id="2.40.290.10">
    <property type="match status" value="1"/>
</dbReference>
<keyword evidence="12" id="KW-1185">Reference proteome</keyword>
<dbReference type="InterPro" id="IPR006164">
    <property type="entry name" value="DNA_bd_Ku70/Ku80"/>
</dbReference>
<proteinExistence type="predicted"/>
<sequence>MPPKKLKESITFLVNIGNVRHGTQSSSQLLDKEKFILKHIIQKKIFLRPKDEIGVILMGSDSSRSDSITGLDNVRELCHMQVGNWDLIKSIEKLETTNQTSSWMEAIYAAVEYIKHECVEQCERKIVLLSTFNEEEETVDQFQAEDIAEILSSGEISLIAIGERALDTIDEDSQTASEMLLMNVLQQIGGQYLTFEHAMTDVRFYKRPSTRPNPWSCQMTLGDFCIPIRGISKMLTEVKSPEMVLMAKTSTSDIPDQEVPIKNVAQWTDNNRTIHTKEDIIRGYVYGGKTIPVSDEAKKSMTPKDNEKCYKIHGFTARENVPMEYWLSDGTYVIVPANEVAAEPFYSLVQAMVDKNVVAIVEKIYRANSEANMMALFPSVDVPNEPWCLVEIGLPFERDYGAIAQKPLKFVMKQLSKEQDDAMDDLLMSLELPDVADDDATGGSEKYLPGYMPDPGTQHMWDILAARALNPDKPLPPIADDVLNLLEQPEFVKEKCKPVVERIKNLFFLEKKKPLRKRRISRFATRESHDLLTYHAGNAGISELVRSAENDPGARRGPGPFLESVQLSRHNLRVNLSEFRHGNIYVCSLLVALATLFVAVQCGDIMRKSIVFDKNTPDVFYCPQHKPIGFEKMLVKARPLSRLCQFEGRPIPEDYKSDCYNDVDETEYACKEKYRIMMRLHPPGSNTPYNGTRLSKFLAFDKDLPYARKKNQV</sequence>
<dbReference type="InterPro" id="IPR005161">
    <property type="entry name" value="Ku_N"/>
</dbReference>
<keyword evidence="4" id="KW-0378">Hydrolase</keyword>
<keyword evidence="8" id="KW-0233">DNA recombination</keyword>
<dbReference type="InterPro" id="IPR005160">
    <property type="entry name" value="Ku_C"/>
</dbReference>
<reference evidence="13" key="1">
    <citation type="submission" date="2025-08" db="UniProtKB">
        <authorList>
            <consortium name="RefSeq"/>
        </authorList>
    </citation>
    <scope>IDENTIFICATION</scope>
    <source>
        <tissue evidence="13">Whole body</tissue>
    </source>
</reference>
<dbReference type="GeneID" id="112465707"/>
<accession>A0A6J1R8B2</accession>
<dbReference type="Pfam" id="PF03730">
    <property type="entry name" value="Ku_C"/>
    <property type="match status" value="1"/>
</dbReference>
<name>A0A6J1R8B2_9HYME</name>
<organism evidence="12 13">
    <name type="scientific">Temnothorax curvispinosus</name>
    <dbReference type="NCBI Taxonomy" id="300111"/>
    <lineage>
        <taxon>Eukaryota</taxon>
        <taxon>Metazoa</taxon>
        <taxon>Ecdysozoa</taxon>
        <taxon>Arthropoda</taxon>
        <taxon>Hexapoda</taxon>
        <taxon>Insecta</taxon>
        <taxon>Pterygota</taxon>
        <taxon>Neoptera</taxon>
        <taxon>Endopterygota</taxon>
        <taxon>Hymenoptera</taxon>
        <taxon>Apocrita</taxon>
        <taxon>Aculeata</taxon>
        <taxon>Formicoidea</taxon>
        <taxon>Formicidae</taxon>
        <taxon>Myrmicinae</taxon>
        <taxon>Temnothorax</taxon>
    </lineage>
</organism>
<keyword evidence="6" id="KW-0067">ATP-binding</keyword>
<evidence type="ECO:0000313" key="12">
    <source>
        <dbReference type="Proteomes" id="UP000504618"/>
    </source>
</evidence>
<dbReference type="OrthoDB" id="30826at2759"/>
<evidence type="ECO:0000259" key="11">
    <source>
        <dbReference type="SMART" id="SM00559"/>
    </source>
</evidence>
<dbReference type="Gene3D" id="3.40.50.410">
    <property type="entry name" value="von Willebrand factor, type A domain"/>
    <property type="match status" value="1"/>
</dbReference>
<evidence type="ECO:0000256" key="7">
    <source>
        <dbReference type="ARBA" id="ARBA00023125"/>
    </source>
</evidence>
<evidence type="ECO:0000256" key="6">
    <source>
        <dbReference type="ARBA" id="ARBA00022840"/>
    </source>
</evidence>
<evidence type="ECO:0000256" key="4">
    <source>
        <dbReference type="ARBA" id="ARBA00022801"/>
    </source>
</evidence>
<dbReference type="GO" id="GO:0016787">
    <property type="term" value="F:hydrolase activity"/>
    <property type="evidence" value="ECO:0007669"/>
    <property type="project" value="UniProtKB-KW"/>
</dbReference>
<evidence type="ECO:0000256" key="10">
    <source>
        <dbReference type="ARBA" id="ARBA00023242"/>
    </source>
</evidence>
<protein>
    <submittedName>
        <fullName evidence="13">X-ray repair cross-complementing protein 5-like isoform X2</fullName>
    </submittedName>
</protein>
<comment type="subcellular location">
    <subcellularLocation>
        <location evidence="1">Nucleus</location>
    </subcellularLocation>
</comment>
<evidence type="ECO:0000256" key="5">
    <source>
        <dbReference type="ARBA" id="ARBA00022806"/>
    </source>
</evidence>
<gene>
    <name evidence="13" type="primary">LOC112465707</name>
</gene>
<keyword evidence="3" id="KW-0227">DNA damage</keyword>
<keyword evidence="10" id="KW-0539">Nucleus</keyword>
<dbReference type="GO" id="GO:0043564">
    <property type="term" value="C:Ku70:Ku80 complex"/>
    <property type="evidence" value="ECO:0007669"/>
    <property type="project" value="TreeGrafter"/>
</dbReference>
<dbReference type="Pfam" id="PF03731">
    <property type="entry name" value="Ku_N"/>
    <property type="match status" value="1"/>
</dbReference>
<dbReference type="GO" id="GO:0042162">
    <property type="term" value="F:telomeric DNA binding"/>
    <property type="evidence" value="ECO:0007669"/>
    <property type="project" value="TreeGrafter"/>
</dbReference>
<keyword evidence="5" id="KW-0347">Helicase</keyword>
<dbReference type="GO" id="GO:0005524">
    <property type="term" value="F:ATP binding"/>
    <property type="evidence" value="ECO:0007669"/>
    <property type="project" value="UniProtKB-KW"/>
</dbReference>
<keyword evidence="9" id="KW-0234">DNA repair</keyword>
<dbReference type="SUPFAM" id="SSF100939">
    <property type="entry name" value="SPOC domain-like"/>
    <property type="match status" value="1"/>
</dbReference>
<dbReference type="GO" id="GO:0006310">
    <property type="term" value="P:DNA recombination"/>
    <property type="evidence" value="ECO:0007669"/>
    <property type="project" value="UniProtKB-KW"/>
</dbReference>
<dbReference type="GO" id="GO:0006303">
    <property type="term" value="P:double-strand break repair via nonhomologous end joining"/>
    <property type="evidence" value="ECO:0007669"/>
    <property type="project" value="InterPro"/>
</dbReference>
<dbReference type="SUPFAM" id="SSF53300">
    <property type="entry name" value="vWA-like"/>
    <property type="match status" value="1"/>
</dbReference>
<dbReference type="PANTHER" id="PTHR12604">
    <property type="entry name" value="KU AUTOANTIGEN DNA HELICASE"/>
    <property type="match status" value="1"/>
</dbReference>
<evidence type="ECO:0000256" key="9">
    <source>
        <dbReference type="ARBA" id="ARBA00023204"/>
    </source>
</evidence>
<keyword evidence="2" id="KW-0547">Nucleotide-binding</keyword>
<dbReference type="SMART" id="SM00559">
    <property type="entry name" value="Ku78"/>
    <property type="match status" value="1"/>
</dbReference>
<dbReference type="GO" id="GO:0003678">
    <property type="term" value="F:DNA helicase activity"/>
    <property type="evidence" value="ECO:0007669"/>
    <property type="project" value="InterPro"/>
</dbReference>